<sequence length="138" mass="14071">MEGADAEARLEANNTETTEAGLEADSTGCSHWMVGTEPRGGRRLGHKCLSGQVGGNTTHLMTAAQGTASFLATYDVYQPTPCTPCAVQFGATNSADKAQGASANNENTGGRTQNGVAQTGTQSGTGQGDIAAPRCLHI</sequence>
<proteinExistence type="predicted"/>
<protein>
    <submittedName>
        <fullName evidence="2">Uncharacterized protein</fullName>
    </submittedName>
</protein>
<dbReference type="AlphaFoldDB" id="A0AAD7CW05"/>
<gene>
    <name evidence="2" type="ORF">B0H17DRAFT_1142996</name>
</gene>
<accession>A0AAD7CW05</accession>
<dbReference type="EMBL" id="JARKIE010000207">
    <property type="protein sequence ID" value="KAJ7667017.1"/>
    <property type="molecule type" value="Genomic_DNA"/>
</dbReference>
<organism evidence="2 3">
    <name type="scientific">Mycena rosella</name>
    <name type="common">Pink bonnet</name>
    <name type="synonym">Agaricus rosellus</name>
    <dbReference type="NCBI Taxonomy" id="1033263"/>
    <lineage>
        <taxon>Eukaryota</taxon>
        <taxon>Fungi</taxon>
        <taxon>Dikarya</taxon>
        <taxon>Basidiomycota</taxon>
        <taxon>Agaricomycotina</taxon>
        <taxon>Agaricomycetes</taxon>
        <taxon>Agaricomycetidae</taxon>
        <taxon>Agaricales</taxon>
        <taxon>Marasmiineae</taxon>
        <taxon>Mycenaceae</taxon>
        <taxon>Mycena</taxon>
    </lineage>
</organism>
<feature type="compositionally biased region" description="Basic and acidic residues" evidence="1">
    <location>
        <begin position="1"/>
        <end position="10"/>
    </location>
</feature>
<evidence type="ECO:0000313" key="2">
    <source>
        <dbReference type="EMBL" id="KAJ7667017.1"/>
    </source>
</evidence>
<keyword evidence="3" id="KW-1185">Reference proteome</keyword>
<feature type="region of interest" description="Disordered" evidence="1">
    <location>
        <begin position="1"/>
        <end position="23"/>
    </location>
</feature>
<evidence type="ECO:0000313" key="3">
    <source>
        <dbReference type="Proteomes" id="UP001221757"/>
    </source>
</evidence>
<feature type="compositionally biased region" description="Polar residues" evidence="1">
    <location>
        <begin position="95"/>
        <end position="117"/>
    </location>
</feature>
<evidence type="ECO:0000256" key="1">
    <source>
        <dbReference type="SAM" id="MobiDB-lite"/>
    </source>
</evidence>
<name>A0AAD7CW05_MYCRO</name>
<comment type="caution">
    <text evidence="2">The sequence shown here is derived from an EMBL/GenBank/DDBJ whole genome shotgun (WGS) entry which is preliminary data.</text>
</comment>
<reference evidence="2" key="1">
    <citation type="submission" date="2023-03" db="EMBL/GenBank/DDBJ databases">
        <title>Massive genome expansion in bonnet fungi (Mycena s.s.) driven by repeated elements and novel gene families across ecological guilds.</title>
        <authorList>
            <consortium name="Lawrence Berkeley National Laboratory"/>
            <person name="Harder C.B."/>
            <person name="Miyauchi S."/>
            <person name="Viragh M."/>
            <person name="Kuo A."/>
            <person name="Thoen E."/>
            <person name="Andreopoulos B."/>
            <person name="Lu D."/>
            <person name="Skrede I."/>
            <person name="Drula E."/>
            <person name="Henrissat B."/>
            <person name="Morin E."/>
            <person name="Kohler A."/>
            <person name="Barry K."/>
            <person name="LaButti K."/>
            <person name="Morin E."/>
            <person name="Salamov A."/>
            <person name="Lipzen A."/>
            <person name="Mereny Z."/>
            <person name="Hegedus B."/>
            <person name="Baldrian P."/>
            <person name="Stursova M."/>
            <person name="Weitz H."/>
            <person name="Taylor A."/>
            <person name="Grigoriev I.V."/>
            <person name="Nagy L.G."/>
            <person name="Martin F."/>
            <person name="Kauserud H."/>
        </authorList>
    </citation>
    <scope>NUCLEOTIDE SEQUENCE</scope>
    <source>
        <strain evidence="2">CBHHK067</strain>
    </source>
</reference>
<feature type="region of interest" description="Disordered" evidence="1">
    <location>
        <begin position="95"/>
        <end position="138"/>
    </location>
</feature>
<dbReference type="Proteomes" id="UP001221757">
    <property type="component" value="Unassembled WGS sequence"/>
</dbReference>